<gene>
    <name evidence="7" type="ORF">HRJ53_12520</name>
</gene>
<comment type="similarity">
    <text evidence="5">Belongs to the complex I subunit 1 family.</text>
</comment>
<comment type="caution">
    <text evidence="7">The sequence shown here is derived from an EMBL/GenBank/DDBJ whole genome shotgun (WGS) entry which is preliminary data.</text>
</comment>
<organism evidence="7 8">
    <name type="scientific">Candidatus Acidiferrum panamense</name>
    <dbReference type="NCBI Taxonomy" id="2741543"/>
    <lineage>
        <taxon>Bacteria</taxon>
        <taxon>Pseudomonadati</taxon>
        <taxon>Acidobacteriota</taxon>
        <taxon>Terriglobia</taxon>
        <taxon>Candidatus Acidiferrales</taxon>
        <taxon>Candidatus Acidiferrum</taxon>
    </lineage>
</organism>
<keyword evidence="5" id="KW-0520">NAD</keyword>
<dbReference type="EMBL" id="JACDQQ010001223">
    <property type="protein sequence ID" value="MBA0085814.1"/>
    <property type="molecule type" value="Genomic_DNA"/>
</dbReference>
<dbReference type="Proteomes" id="UP000567293">
    <property type="component" value="Unassembled WGS sequence"/>
</dbReference>
<feature type="transmembrane region" description="Helical" evidence="6">
    <location>
        <begin position="15"/>
        <end position="38"/>
    </location>
</feature>
<keyword evidence="4 6" id="KW-0472">Membrane</keyword>
<evidence type="ECO:0000256" key="3">
    <source>
        <dbReference type="ARBA" id="ARBA00022989"/>
    </source>
</evidence>
<sequence length="102" mass="11072">MQEVTQATIEFVKQYWAPLVCGLAIVAVLPLIVGYVVLVERKIMADMQARLGPMRVGPHGLLQPIADAVKLLIKEDIIPDDADKLVFWLAPVLSVGAALLAI</sequence>
<dbReference type="InterPro" id="IPR001694">
    <property type="entry name" value="NADH_UbQ_OxRdtase_su1/FPO"/>
</dbReference>
<evidence type="ECO:0000256" key="1">
    <source>
        <dbReference type="ARBA" id="ARBA00004141"/>
    </source>
</evidence>
<keyword evidence="2 5" id="KW-0812">Transmembrane</keyword>
<evidence type="ECO:0000256" key="6">
    <source>
        <dbReference type="SAM" id="Phobius"/>
    </source>
</evidence>
<evidence type="ECO:0000313" key="7">
    <source>
        <dbReference type="EMBL" id="MBA0085814.1"/>
    </source>
</evidence>
<protein>
    <submittedName>
        <fullName evidence="7">NADH-quinone oxidoreductase subunit H</fullName>
    </submittedName>
</protein>
<accession>A0A7V8SXB4</accession>
<evidence type="ECO:0000313" key="8">
    <source>
        <dbReference type="Proteomes" id="UP000567293"/>
    </source>
</evidence>
<dbReference type="PANTHER" id="PTHR11432:SF3">
    <property type="entry name" value="NADH-UBIQUINONE OXIDOREDUCTASE CHAIN 1"/>
    <property type="match status" value="1"/>
</dbReference>
<dbReference type="PROSITE" id="PS00667">
    <property type="entry name" value="COMPLEX1_ND1_1"/>
    <property type="match status" value="1"/>
</dbReference>
<dbReference type="AlphaFoldDB" id="A0A7V8SXB4"/>
<evidence type="ECO:0000256" key="5">
    <source>
        <dbReference type="RuleBase" id="RU000471"/>
    </source>
</evidence>
<dbReference type="PANTHER" id="PTHR11432">
    <property type="entry name" value="NADH DEHYDROGENASE SUBUNIT 1"/>
    <property type="match status" value="1"/>
</dbReference>
<dbReference type="InterPro" id="IPR018086">
    <property type="entry name" value="NADH_UbQ_OxRdtase_su1_CS"/>
</dbReference>
<dbReference type="GO" id="GO:0003954">
    <property type="term" value="F:NADH dehydrogenase activity"/>
    <property type="evidence" value="ECO:0007669"/>
    <property type="project" value="TreeGrafter"/>
</dbReference>
<evidence type="ECO:0000256" key="2">
    <source>
        <dbReference type="ARBA" id="ARBA00022692"/>
    </source>
</evidence>
<feature type="non-terminal residue" evidence="7">
    <location>
        <position position="102"/>
    </location>
</feature>
<dbReference type="Pfam" id="PF00146">
    <property type="entry name" value="NADHdh"/>
    <property type="match status" value="1"/>
</dbReference>
<keyword evidence="3 6" id="KW-1133">Transmembrane helix</keyword>
<keyword evidence="8" id="KW-1185">Reference proteome</keyword>
<dbReference type="GO" id="GO:0005886">
    <property type="term" value="C:plasma membrane"/>
    <property type="evidence" value="ECO:0007669"/>
    <property type="project" value="UniProtKB-SubCell"/>
</dbReference>
<evidence type="ECO:0000256" key="4">
    <source>
        <dbReference type="ARBA" id="ARBA00023136"/>
    </source>
</evidence>
<proteinExistence type="inferred from homology"/>
<reference evidence="7" key="1">
    <citation type="submission" date="2020-06" db="EMBL/GenBank/DDBJ databases">
        <title>Legume-microbial interactions unlock mineral nutrients during tropical forest succession.</title>
        <authorList>
            <person name="Epihov D.Z."/>
        </authorList>
    </citation>
    <scope>NUCLEOTIDE SEQUENCE [LARGE SCALE GENOMIC DNA]</scope>
    <source>
        <strain evidence="7">Pan2503</strain>
    </source>
</reference>
<dbReference type="GO" id="GO:0009060">
    <property type="term" value="P:aerobic respiration"/>
    <property type="evidence" value="ECO:0007669"/>
    <property type="project" value="TreeGrafter"/>
</dbReference>
<name>A0A7V8SXB4_9BACT</name>
<comment type="subcellular location">
    <subcellularLocation>
        <location evidence="5">Cell membrane</location>
        <topology evidence="5">Multi-pass membrane protein</topology>
    </subcellularLocation>
    <subcellularLocation>
        <location evidence="1">Membrane</location>
        <topology evidence="1">Multi-pass membrane protein</topology>
    </subcellularLocation>
</comment>